<reference evidence="3" key="1">
    <citation type="submission" date="2020-08" db="EMBL/GenBank/DDBJ databases">
        <authorList>
            <person name="Liu C."/>
            <person name="Sun Q."/>
        </authorList>
    </citation>
    <scope>NUCLEOTIDE SEQUENCE</scope>
    <source>
        <strain evidence="3">NSJ-65</strain>
    </source>
</reference>
<keyword evidence="1" id="KW-0812">Transmembrane</keyword>
<proteinExistence type="predicted"/>
<evidence type="ECO:0000313" key="4">
    <source>
        <dbReference type="Proteomes" id="UP000597668"/>
    </source>
</evidence>
<evidence type="ECO:0000259" key="2">
    <source>
        <dbReference type="Pfam" id="PF01882"/>
    </source>
</evidence>
<dbReference type="PANTHER" id="PTHR34351">
    <property type="entry name" value="SLR1927 PROTEIN-RELATED"/>
    <property type="match status" value="1"/>
</dbReference>
<dbReference type="InterPro" id="IPR002881">
    <property type="entry name" value="DUF58"/>
</dbReference>
<dbReference type="RefSeq" id="WP_186487756.1">
    <property type="nucleotide sequence ID" value="NZ_JACOGI010000001.1"/>
</dbReference>
<keyword evidence="1" id="KW-1133">Transmembrane helix</keyword>
<keyword evidence="1" id="KW-0472">Membrane</keyword>
<dbReference type="Pfam" id="PF01882">
    <property type="entry name" value="DUF58"/>
    <property type="match status" value="1"/>
</dbReference>
<feature type="domain" description="DUF58" evidence="2">
    <location>
        <begin position="200"/>
        <end position="366"/>
    </location>
</feature>
<dbReference type="Proteomes" id="UP000597668">
    <property type="component" value="Unassembled WGS sequence"/>
</dbReference>
<evidence type="ECO:0000256" key="1">
    <source>
        <dbReference type="SAM" id="Phobius"/>
    </source>
</evidence>
<keyword evidence="4" id="KW-1185">Reference proteome</keyword>
<dbReference type="AlphaFoldDB" id="A0A8J6M167"/>
<feature type="transmembrane region" description="Helical" evidence="1">
    <location>
        <begin position="7"/>
        <end position="23"/>
    </location>
</feature>
<protein>
    <submittedName>
        <fullName evidence="3">DUF58 domain-containing protein</fullName>
    </submittedName>
</protein>
<sequence>MRKSRILYGIVCLGALVFAGVYWDYLSFLIFVSCLLLPLFLYLQLRLTAKKVAVELQVSPPALPKKDPLQLTFAVHNRSFIPVAQLRIDYQLRNVLYPQVTGHRVYLLAPGKNTQRVTVNMRPQHMGTHQITVQRVLLYDFLRLFCVAVPCKNDSCTVAVQPRFLNSSLQLSDQHYYRADESELFSPTRVGSDPSEILRLRPYQPGDRLSRIHWKLSAKEGELVVKDPSQPIHSETYILLELYAPWGRQKADIDGVVESACMLSMLFLKEGVPHTVFWYDRPQKALLHQPVADMADLYLLVEKLLGSSPYGDDVQALRAYRDQFAAVFAPCGRVLYVTSRLQQRDIDRLGAPHRRKMTAFLVGDFSRQSIPDLGRDELPLHFVDSQDPAAAFNEMIL</sequence>
<gene>
    <name evidence="3" type="ORF">H8K20_05815</name>
</gene>
<comment type="caution">
    <text evidence="3">The sequence shown here is derived from an EMBL/GenBank/DDBJ whole genome shotgun (WGS) entry which is preliminary data.</text>
</comment>
<name>A0A8J6M167_9FIRM</name>
<dbReference type="EMBL" id="JACOGI010000001">
    <property type="protein sequence ID" value="MBC3515911.1"/>
    <property type="molecule type" value="Genomic_DNA"/>
</dbReference>
<evidence type="ECO:0000313" key="3">
    <source>
        <dbReference type="EMBL" id="MBC3515911.1"/>
    </source>
</evidence>
<accession>A0A8J6M167</accession>
<organism evidence="3 4">
    <name type="scientific">Neobittarella massiliensis</name>
    <name type="common">ex Bilen et al. 2018</name>
    <dbReference type="NCBI Taxonomy" id="2041842"/>
    <lineage>
        <taxon>Bacteria</taxon>
        <taxon>Bacillati</taxon>
        <taxon>Bacillota</taxon>
        <taxon>Clostridia</taxon>
        <taxon>Eubacteriales</taxon>
        <taxon>Oscillospiraceae</taxon>
        <taxon>Neobittarella (ex Bilen et al. 2018)</taxon>
    </lineage>
</organism>